<evidence type="ECO:0000256" key="3">
    <source>
        <dbReference type="ARBA" id="ARBA00004906"/>
    </source>
</evidence>
<dbReference type="InterPro" id="IPR001841">
    <property type="entry name" value="Znf_RING"/>
</dbReference>
<feature type="transmembrane region" description="Helical" evidence="14">
    <location>
        <begin position="331"/>
        <end position="352"/>
    </location>
</feature>
<dbReference type="GO" id="GO:0008270">
    <property type="term" value="F:zinc ion binding"/>
    <property type="evidence" value="ECO:0007669"/>
    <property type="project" value="UniProtKB-KW"/>
</dbReference>
<evidence type="ECO:0000256" key="14">
    <source>
        <dbReference type="SAM" id="Phobius"/>
    </source>
</evidence>
<dbReference type="Pfam" id="PF13639">
    <property type="entry name" value="zf-RING_2"/>
    <property type="match status" value="1"/>
</dbReference>
<dbReference type="PROSITE" id="PS50089">
    <property type="entry name" value="ZF_RING_2"/>
    <property type="match status" value="1"/>
</dbReference>
<evidence type="ECO:0000313" key="16">
    <source>
        <dbReference type="EMBL" id="CAD8117069.1"/>
    </source>
</evidence>
<keyword evidence="8 13" id="KW-0863">Zinc-finger</keyword>
<evidence type="ECO:0000256" key="9">
    <source>
        <dbReference type="ARBA" id="ARBA00022786"/>
    </source>
</evidence>
<keyword evidence="11 14" id="KW-1133">Transmembrane helix</keyword>
<dbReference type="Pfam" id="PF11145">
    <property type="entry name" value="DUF2921"/>
    <property type="match status" value="1"/>
</dbReference>
<evidence type="ECO:0000256" key="8">
    <source>
        <dbReference type="ARBA" id="ARBA00022771"/>
    </source>
</evidence>
<dbReference type="InterPro" id="IPR021319">
    <property type="entry name" value="DUF2921"/>
</dbReference>
<dbReference type="Proteomes" id="UP000692954">
    <property type="component" value="Unassembled WGS sequence"/>
</dbReference>
<dbReference type="EC" id="2.3.2.27" evidence="4"/>
<feature type="domain" description="RING-type" evidence="15">
    <location>
        <begin position="381"/>
        <end position="443"/>
    </location>
</feature>
<proteinExistence type="predicted"/>
<comment type="subcellular location">
    <subcellularLocation>
        <location evidence="2">Endomembrane system</location>
        <topology evidence="2">Multi-pass membrane protein</topology>
    </subcellularLocation>
</comment>
<feature type="transmembrane region" description="Helical" evidence="14">
    <location>
        <begin position="278"/>
        <end position="294"/>
    </location>
</feature>
<feature type="transmembrane region" description="Helical" evidence="14">
    <location>
        <begin position="195"/>
        <end position="214"/>
    </location>
</feature>
<keyword evidence="10" id="KW-0862">Zinc</keyword>
<evidence type="ECO:0000256" key="4">
    <source>
        <dbReference type="ARBA" id="ARBA00012483"/>
    </source>
</evidence>
<dbReference type="SMART" id="SM00184">
    <property type="entry name" value="RING"/>
    <property type="match status" value="1"/>
</dbReference>
<keyword evidence="7" id="KW-0479">Metal-binding</keyword>
<evidence type="ECO:0000256" key="1">
    <source>
        <dbReference type="ARBA" id="ARBA00000900"/>
    </source>
</evidence>
<evidence type="ECO:0000259" key="15">
    <source>
        <dbReference type="PROSITE" id="PS50089"/>
    </source>
</evidence>
<keyword evidence="5" id="KW-0808">Transferase</keyword>
<gene>
    <name evidence="16" type="ORF">PSON_ATCC_30995.1.T1120204</name>
</gene>
<feature type="transmembrane region" description="Helical" evidence="14">
    <location>
        <begin position="161"/>
        <end position="183"/>
    </location>
</feature>
<evidence type="ECO:0000256" key="12">
    <source>
        <dbReference type="ARBA" id="ARBA00023136"/>
    </source>
</evidence>
<comment type="caution">
    <text evidence="16">The sequence shown here is derived from an EMBL/GenBank/DDBJ whole genome shotgun (WGS) entry which is preliminary data.</text>
</comment>
<dbReference type="AlphaFoldDB" id="A0A8S1QN71"/>
<comment type="pathway">
    <text evidence="3">Protein modification; protein ubiquitination.</text>
</comment>
<keyword evidence="12 14" id="KW-0472">Membrane</keyword>
<keyword evidence="9" id="KW-0833">Ubl conjugation pathway</keyword>
<evidence type="ECO:0000256" key="7">
    <source>
        <dbReference type="ARBA" id="ARBA00022723"/>
    </source>
</evidence>
<evidence type="ECO:0000256" key="6">
    <source>
        <dbReference type="ARBA" id="ARBA00022692"/>
    </source>
</evidence>
<evidence type="ECO:0000313" key="17">
    <source>
        <dbReference type="Proteomes" id="UP000692954"/>
    </source>
</evidence>
<organism evidence="16 17">
    <name type="scientific">Paramecium sonneborni</name>
    <dbReference type="NCBI Taxonomy" id="65129"/>
    <lineage>
        <taxon>Eukaryota</taxon>
        <taxon>Sar</taxon>
        <taxon>Alveolata</taxon>
        <taxon>Ciliophora</taxon>
        <taxon>Intramacronucleata</taxon>
        <taxon>Oligohymenophorea</taxon>
        <taxon>Peniculida</taxon>
        <taxon>Parameciidae</taxon>
        <taxon>Paramecium</taxon>
    </lineage>
</organism>
<reference evidence="16" key="1">
    <citation type="submission" date="2021-01" db="EMBL/GenBank/DDBJ databases">
        <authorList>
            <consortium name="Genoscope - CEA"/>
            <person name="William W."/>
        </authorList>
    </citation>
    <scope>NUCLEOTIDE SEQUENCE</scope>
</reference>
<comment type="catalytic activity">
    <reaction evidence="1">
        <text>S-ubiquitinyl-[E2 ubiquitin-conjugating enzyme]-L-cysteine + [acceptor protein]-L-lysine = [E2 ubiquitin-conjugating enzyme]-L-cysteine + N(6)-ubiquitinyl-[acceptor protein]-L-lysine.</text>
        <dbReference type="EC" id="2.3.2.27"/>
    </reaction>
</comment>
<dbReference type="EMBL" id="CAJJDN010000112">
    <property type="protein sequence ID" value="CAD8117069.1"/>
    <property type="molecule type" value="Genomic_DNA"/>
</dbReference>
<sequence>MNIILYACIIGYVISESDLDQAYKYLLQNQDQLMIGQWTASSDYLVYINVVYDNQNMIMQVYPKKHNILHEKHYFRLSYQLLNSSYYFDTVKNHMTWQQIDVIIELQNNEKHPLTICKATLEMEVQTQTIILNSKFAEECNITEERVRLFIFSNSVYQLQVFSYTMLIIFISVVQIICSYLYLKSDPSSNQGASMTISIILTQDIFICIFSSLLFDIPRFYYFFPCLLCQLIAIFWDLKLKAKLTMMERSKKRFLFFQIIEILFVTFLFLKIRHSIELTLLNIFLIPQIIYNFFTGERQRFNKYYIGAIFPRALLSIYARGCSQNILQLQYRLHVVFVIILILIIQLLIYYCQTKFAWFILKNNQHNYFIKQTDEHLQSDCSICLNNLTQIPDNKLNQSEYMIQIINQASQNHLLMSTPCNHQFHPSCLSQWMQINLSCPLCKSALPQVF</sequence>
<dbReference type="OrthoDB" id="439844at2759"/>
<dbReference type="GO" id="GO:0061630">
    <property type="term" value="F:ubiquitin protein ligase activity"/>
    <property type="evidence" value="ECO:0007669"/>
    <property type="project" value="UniProtKB-EC"/>
</dbReference>
<accession>A0A8S1QN71</accession>
<dbReference type="PANTHER" id="PTHR15710">
    <property type="entry name" value="E3 UBIQUITIN-PROTEIN LIGASE PRAJA"/>
    <property type="match status" value="1"/>
</dbReference>
<evidence type="ECO:0000256" key="10">
    <source>
        <dbReference type="ARBA" id="ARBA00022833"/>
    </source>
</evidence>
<evidence type="ECO:0000256" key="5">
    <source>
        <dbReference type="ARBA" id="ARBA00022679"/>
    </source>
</evidence>
<keyword evidence="6 14" id="KW-0812">Transmembrane</keyword>
<keyword evidence="17" id="KW-1185">Reference proteome</keyword>
<name>A0A8S1QN71_9CILI</name>
<protein>
    <recommendedName>
        <fullName evidence="4">RING-type E3 ubiquitin transferase</fullName>
        <ecNumber evidence="4">2.3.2.27</ecNumber>
    </recommendedName>
</protein>
<evidence type="ECO:0000256" key="11">
    <source>
        <dbReference type="ARBA" id="ARBA00022989"/>
    </source>
</evidence>
<feature type="transmembrane region" description="Helical" evidence="14">
    <location>
        <begin position="220"/>
        <end position="238"/>
    </location>
</feature>
<evidence type="ECO:0000256" key="2">
    <source>
        <dbReference type="ARBA" id="ARBA00004127"/>
    </source>
</evidence>
<feature type="transmembrane region" description="Helical" evidence="14">
    <location>
        <begin position="254"/>
        <end position="272"/>
    </location>
</feature>
<dbReference type="GO" id="GO:0012505">
    <property type="term" value="C:endomembrane system"/>
    <property type="evidence" value="ECO:0007669"/>
    <property type="project" value="UniProtKB-SubCell"/>
</dbReference>
<evidence type="ECO:0000256" key="13">
    <source>
        <dbReference type="PROSITE-ProRule" id="PRU00175"/>
    </source>
</evidence>